<accession>A0A0E9R9L4</accession>
<name>A0A0E9R9L4_ANGAN</name>
<organism evidence="1">
    <name type="scientific">Anguilla anguilla</name>
    <name type="common">European freshwater eel</name>
    <name type="synonym">Muraena anguilla</name>
    <dbReference type="NCBI Taxonomy" id="7936"/>
    <lineage>
        <taxon>Eukaryota</taxon>
        <taxon>Metazoa</taxon>
        <taxon>Chordata</taxon>
        <taxon>Craniata</taxon>
        <taxon>Vertebrata</taxon>
        <taxon>Euteleostomi</taxon>
        <taxon>Actinopterygii</taxon>
        <taxon>Neopterygii</taxon>
        <taxon>Teleostei</taxon>
        <taxon>Anguilliformes</taxon>
        <taxon>Anguillidae</taxon>
        <taxon>Anguilla</taxon>
    </lineage>
</organism>
<reference evidence="1" key="1">
    <citation type="submission" date="2014-11" db="EMBL/GenBank/DDBJ databases">
        <authorList>
            <person name="Amaro Gonzalez C."/>
        </authorList>
    </citation>
    <scope>NUCLEOTIDE SEQUENCE</scope>
</reference>
<reference evidence="1" key="2">
    <citation type="journal article" date="2015" name="Fish Shellfish Immunol.">
        <title>Early steps in the European eel (Anguilla anguilla)-Vibrio vulnificus interaction in the gills: Role of the RtxA13 toxin.</title>
        <authorList>
            <person name="Callol A."/>
            <person name="Pajuelo D."/>
            <person name="Ebbesson L."/>
            <person name="Teles M."/>
            <person name="MacKenzie S."/>
            <person name="Amaro C."/>
        </authorList>
    </citation>
    <scope>NUCLEOTIDE SEQUENCE</scope>
</reference>
<protein>
    <submittedName>
        <fullName evidence="1">Uncharacterized protein</fullName>
    </submittedName>
</protein>
<dbReference type="AlphaFoldDB" id="A0A0E9R9L4"/>
<dbReference type="EMBL" id="GBXM01083100">
    <property type="protein sequence ID" value="JAH25477.1"/>
    <property type="molecule type" value="Transcribed_RNA"/>
</dbReference>
<sequence length="26" mass="2911">MPSLQFFIFQRTASGKLSDVNSTAHK</sequence>
<proteinExistence type="predicted"/>
<evidence type="ECO:0000313" key="1">
    <source>
        <dbReference type="EMBL" id="JAH25477.1"/>
    </source>
</evidence>